<reference evidence="1" key="2">
    <citation type="journal article" date="2015" name="Fish Shellfish Immunol.">
        <title>Early steps in the European eel (Anguilla anguilla)-Vibrio vulnificus interaction in the gills: Role of the RtxA13 toxin.</title>
        <authorList>
            <person name="Callol A."/>
            <person name="Pajuelo D."/>
            <person name="Ebbesson L."/>
            <person name="Teles M."/>
            <person name="MacKenzie S."/>
            <person name="Amaro C."/>
        </authorList>
    </citation>
    <scope>NUCLEOTIDE SEQUENCE</scope>
</reference>
<protein>
    <submittedName>
        <fullName evidence="1">Uncharacterized protein</fullName>
    </submittedName>
</protein>
<evidence type="ECO:0000313" key="1">
    <source>
        <dbReference type="EMBL" id="JAH07205.1"/>
    </source>
</evidence>
<dbReference type="EMBL" id="GBXM01101372">
    <property type="protein sequence ID" value="JAH07205.1"/>
    <property type="molecule type" value="Transcribed_RNA"/>
</dbReference>
<reference evidence="1" key="1">
    <citation type="submission" date="2014-11" db="EMBL/GenBank/DDBJ databases">
        <authorList>
            <person name="Amaro Gonzalez C."/>
        </authorList>
    </citation>
    <scope>NUCLEOTIDE SEQUENCE</scope>
</reference>
<sequence length="32" mass="3318">MLDVAVISLRVAVFAGGDVGVLVQVDEVEDDS</sequence>
<accession>A0A0E9PSX7</accession>
<organism evidence="1">
    <name type="scientific">Anguilla anguilla</name>
    <name type="common">European freshwater eel</name>
    <name type="synonym">Muraena anguilla</name>
    <dbReference type="NCBI Taxonomy" id="7936"/>
    <lineage>
        <taxon>Eukaryota</taxon>
        <taxon>Metazoa</taxon>
        <taxon>Chordata</taxon>
        <taxon>Craniata</taxon>
        <taxon>Vertebrata</taxon>
        <taxon>Euteleostomi</taxon>
        <taxon>Actinopterygii</taxon>
        <taxon>Neopterygii</taxon>
        <taxon>Teleostei</taxon>
        <taxon>Anguilliformes</taxon>
        <taxon>Anguillidae</taxon>
        <taxon>Anguilla</taxon>
    </lineage>
</organism>
<dbReference type="AlphaFoldDB" id="A0A0E9PSX7"/>
<name>A0A0E9PSX7_ANGAN</name>
<proteinExistence type="predicted"/>